<evidence type="ECO:0000259" key="2">
    <source>
        <dbReference type="Pfam" id="PF00144"/>
    </source>
</evidence>
<proteinExistence type="predicted"/>
<evidence type="ECO:0000256" key="1">
    <source>
        <dbReference type="SAM" id="SignalP"/>
    </source>
</evidence>
<accession>A0A0S3PSD0</accession>
<keyword evidence="3" id="KW-0378">Hydrolase</keyword>
<keyword evidence="4" id="KW-1185">Reference proteome</keyword>
<dbReference type="RefSeq" id="WP_430727114.1">
    <property type="nucleotide sequence ID" value="NZ_AP014946.1"/>
</dbReference>
<gene>
    <name evidence="3" type="primary">nylB'</name>
    <name evidence="3" type="ORF">GJW-30_1_01370</name>
</gene>
<feature type="chain" id="PRO_5006615693" evidence="1">
    <location>
        <begin position="21"/>
        <end position="435"/>
    </location>
</feature>
<protein>
    <submittedName>
        <fullName evidence="3">6-aminohexanoate-dimer hydrolase</fullName>
        <ecNumber evidence="3">3.5.1.46</ecNumber>
    </submittedName>
</protein>
<sequence>MLRSYRAAALSAAFVIVAHAAAAQSPAPPQSAAASDPKTNGVMQGFPPAPDKLVRFGDGSSSRFPGTRWSFNHIRELVPTAGVWRGEGVPSKLPRALRDLDGIAITTLDGKQITFADVPALTYADGLLVMHKGAIVYEKYFGEGAAHRPHLAFSVTKSFVGTLAATLVAKGKLDPASPVTRYVPELASSAYGDATVRQVMDMTIGVKYSENYSDPKAEVFDYARAGGMLPQPPGYAGPKTSFEFLVKLEKEGAHDDAFAYKTSNAEVLAGIVKRASGQSMADLLSTEIWQKLGAEEDAYFMVDSIGTESGGGGLATTLRDLARFGEMIRNNGRFNGQQIVPEEAVADIRKSGDPAKFAKAGYPLLKGWAYRNMWWMTNNANGAFVARGIYGQAIYVDPKAEMVVVRYASHPQAANGVNDPVTLPTYEALAKTLGQ</sequence>
<feature type="domain" description="Beta-lactamase-related" evidence="2">
    <location>
        <begin position="127"/>
        <end position="412"/>
    </location>
</feature>
<reference evidence="3 4" key="1">
    <citation type="submission" date="2015-08" db="EMBL/GenBank/DDBJ databases">
        <title>Investigation of the bacterial diversity of lava forest soil.</title>
        <authorList>
            <person name="Lee J.S."/>
        </authorList>
    </citation>
    <scope>NUCLEOTIDE SEQUENCE [LARGE SCALE GENOMIC DNA]</scope>
    <source>
        <strain evidence="3 4">GJW-30</strain>
    </source>
</reference>
<dbReference type="AlphaFoldDB" id="A0A0S3PSD0"/>
<dbReference type="KEGG" id="vgo:GJW-30_1_01370"/>
<dbReference type="InterPro" id="IPR050789">
    <property type="entry name" value="Diverse_Enzym_Activities"/>
</dbReference>
<dbReference type="InterPro" id="IPR001466">
    <property type="entry name" value="Beta-lactam-related"/>
</dbReference>
<dbReference type="Proteomes" id="UP000236884">
    <property type="component" value="Chromosome"/>
</dbReference>
<dbReference type="Pfam" id="PF00144">
    <property type="entry name" value="Beta-lactamase"/>
    <property type="match status" value="1"/>
</dbReference>
<evidence type="ECO:0000313" key="3">
    <source>
        <dbReference type="EMBL" id="BAT58843.1"/>
    </source>
</evidence>
<dbReference type="Gene3D" id="3.40.710.10">
    <property type="entry name" value="DD-peptidase/beta-lactamase superfamily"/>
    <property type="match status" value="1"/>
</dbReference>
<evidence type="ECO:0000313" key="4">
    <source>
        <dbReference type="Proteomes" id="UP000236884"/>
    </source>
</evidence>
<name>A0A0S3PSD0_9BRAD</name>
<dbReference type="PANTHER" id="PTHR43283">
    <property type="entry name" value="BETA-LACTAMASE-RELATED"/>
    <property type="match status" value="1"/>
</dbReference>
<dbReference type="EC" id="3.5.1.46" evidence="3"/>
<dbReference type="InterPro" id="IPR012338">
    <property type="entry name" value="Beta-lactam/transpept-like"/>
</dbReference>
<dbReference type="EMBL" id="AP014946">
    <property type="protein sequence ID" value="BAT58843.1"/>
    <property type="molecule type" value="Genomic_DNA"/>
</dbReference>
<dbReference type="SUPFAM" id="SSF56601">
    <property type="entry name" value="beta-lactamase/transpeptidase-like"/>
    <property type="match status" value="1"/>
</dbReference>
<keyword evidence="1" id="KW-0732">Signal</keyword>
<dbReference type="PANTHER" id="PTHR43283:SF7">
    <property type="entry name" value="BETA-LACTAMASE-RELATED DOMAIN-CONTAINING PROTEIN"/>
    <property type="match status" value="1"/>
</dbReference>
<dbReference type="GO" id="GO:0019875">
    <property type="term" value="F:6-aminohexanoate-dimer hydrolase activity"/>
    <property type="evidence" value="ECO:0007669"/>
    <property type="project" value="UniProtKB-EC"/>
</dbReference>
<organism evidence="3 4">
    <name type="scientific">Variibacter gotjawalensis</name>
    <dbReference type="NCBI Taxonomy" id="1333996"/>
    <lineage>
        <taxon>Bacteria</taxon>
        <taxon>Pseudomonadati</taxon>
        <taxon>Pseudomonadota</taxon>
        <taxon>Alphaproteobacteria</taxon>
        <taxon>Hyphomicrobiales</taxon>
        <taxon>Nitrobacteraceae</taxon>
        <taxon>Variibacter</taxon>
    </lineage>
</organism>
<feature type="signal peptide" evidence="1">
    <location>
        <begin position="1"/>
        <end position="20"/>
    </location>
</feature>